<evidence type="ECO:0000256" key="1">
    <source>
        <dbReference type="SAM" id="MobiDB-lite"/>
    </source>
</evidence>
<keyword evidence="2" id="KW-1185">Reference proteome</keyword>
<sequence length="160" mass="17075">MAYTRAPTIVSSIQNASFLATSGPASGYLCSHSVVEPKKQHSPKHASHHHLKPKKGKQCTGKLCIGDAKKLDKEASSDDAGKICDQYSITMACFAEGGCGREIKITKRRLEHENAPISPPEELFDEVTTDEDPDGDGAGQLTVFNICCGCLHCLCLADGG</sequence>
<name>A0A915DXY8_9BILA</name>
<proteinExistence type="predicted"/>
<dbReference type="AlphaFoldDB" id="A0A915DXY8"/>
<accession>A0A915DXY8</accession>
<reference evidence="3" key="1">
    <citation type="submission" date="2022-11" db="UniProtKB">
        <authorList>
            <consortium name="WormBaseParasite"/>
        </authorList>
    </citation>
    <scope>IDENTIFICATION</scope>
</reference>
<protein>
    <submittedName>
        <fullName evidence="3">Uncharacterized protein</fullName>
    </submittedName>
</protein>
<feature type="compositionally biased region" description="Basic residues" evidence="1">
    <location>
        <begin position="40"/>
        <end position="57"/>
    </location>
</feature>
<organism evidence="2 3">
    <name type="scientific">Ditylenchus dipsaci</name>
    <dbReference type="NCBI Taxonomy" id="166011"/>
    <lineage>
        <taxon>Eukaryota</taxon>
        <taxon>Metazoa</taxon>
        <taxon>Ecdysozoa</taxon>
        <taxon>Nematoda</taxon>
        <taxon>Chromadorea</taxon>
        <taxon>Rhabditida</taxon>
        <taxon>Tylenchina</taxon>
        <taxon>Tylenchomorpha</taxon>
        <taxon>Sphaerularioidea</taxon>
        <taxon>Anguinidae</taxon>
        <taxon>Anguininae</taxon>
        <taxon>Ditylenchus</taxon>
    </lineage>
</organism>
<evidence type="ECO:0000313" key="2">
    <source>
        <dbReference type="Proteomes" id="UP000887574"/>
    </source>
</evidence>
<feature type="region of interest" description="Disordered" evidence="1">
    <location>
        <begin position="37"/>
        <end position="59"/>
    </location>
</feature>
<evidence type="ECO:0000313" key="3">
    <source>
        <dbReference type="WBParaSite" id="jg24352"/>
    </source>
</evidence>
<dbReference type="WBParaSite" id="jg24352">
    <property type="protein sequence ID" value="jg24352"/>
    <property type="gene ID" value="jg24352"/>
</dbReference>
<dbReference type="Proteomes" id="UP000887574">
    <property type="component" value="Unplaced"/>
</dbReference>